<sequence length="219" mass="24784">MKQKGLLLIALLISLFSLMAFSLMAILISGKRIVQFDQKVISFVQGFETSLVTSIMKFFTFIGSMPVVLVIVLIALIILDKVLKHRTELVLFVVVIIGTPVLNQLLKFVFQRSRPDIHRLIEVGGYSFPSGHAMNAFAVYGIISFLLWRHIPTFLGRTTLIIISGIFIFMIGISRIYLGVHYPSDIIGGYFASSFWLASAIWFFYRLKSEANRKKTLVE</sequence>
<feature type="domain" description="Phosphatidic acid phosphatase type 2/haloperoxidase" evidence="2">
    <location>
        <begin position="87"/>
        <end position="201"/>
    </location>
</feature>
<evidence type="ECO:0000259" key="2">
    <source>
        <dbReference type="SMART" id="SM00014"/>
    </source>
</evidence>
<evidence type="ECO:0000313" key="3">
    <source>
        <dbReference type="EMBL" id="MBA9026172.1"/>
    </source>
</evidence>
<keyword evidence="1" id="KW-1133">Transmembrane helix</keyword>
<dbReference type="Proteomes" id="UP000626697">
    <property type="component" value="Unassembled WGS sequence"/>
</dbReference>
<evidence type="ECO:0000313" key="4">
    <source>
        <dbReference type="Proteomes" id="UP000626697"/>
    </source>
</evidence>
<keyword evidence="4" id="KW-1185">Reference proteome</keyword>
<dbReference type="Pfam" id="PF01569">
    <property type="entry name" value="PAP2"/>
    <property type="match status" value="1"/>
</dbReference>
<keyword evidence="1" id="KW-0472">Membrane</keyword>
<dbReference type="SUPFAM" id="SSF48317">
    <property type="entry name" value="Acid phosphatase/Vanadium-dependent haloperoxidase"/>
    <property type="match status" value="1"/>
</dbReference>
<dbReference type="Gene3D" id="1.20.144.10">
    <property type="entry name" value="Phosphatidic acid phosphatase type 2/haloperoxidase"/>
    <property type="match status" value="2"/>
</dbReference>
<name>A0ABR6CP74_9BACI</name>
<feature type="transmembrane region" description="Helical" evidence="1">
    <location>
        <begin position="54"/>
        <end position="77"/>
    </location>
</feature>
<dbReference type="GO" id="GO:0050380">
    <property type="term" value="F:undecaprenyl-diphosphatase activity"/>
    <property type="evidence" value="ECO:0007669"/>
    <property type="project" value="UniProtKB-EC"/>
</dbReference>
<feature type="transmembrane region" description="Helical" evidence="1">
    <location>
        <begin position="160"/>
        <end position="180"/>
    </location>
</feature>
<feature type="transmembrane region" description="Helical" evidence="1">
    <location>
        <begin position="89"/>
        <end position="110"/>
    </location>
</feature>
<accession>A0ABR6CP74</accession>
<dbReference type="SMART" id="SM00014">
    <property type="entry name" value="acidPPc"/>
    <property type="match status" value="1"/>
</dbReference>
<protein>
    <submittedName>
        <fullName evidence="3">Undecaprenyl-diphosphatase</fullName>
        <ecNumber evidence="3">3.6.1.27</ecNumber>
    </submittedName>
</protein>
<evidence type="ECO:0000256" key="1">
    <source>
        <dbReference type="SAM" id="Phobius"/>
    </source>
</evidence>
<keyword evidence="3" id="KW-0378">Hydrolase</keyword>
<feature type="transmembrane region" description="Helical" evidence="1">
    <location>
        <begin position="186"/>
        <end position="205"/>
    </location>
</feature>
<feature type="transmembrane region" description="Helical" evidence="1">
    <location>
        <begin position="130"/>
        <end position="148"/>
    </location>
</feature>
<reference evidence="3 4" key="1">
    <citation type="submission" date="2020-08" db="EMBL/GenBank/DDBJ databases">
        <title>Genomic Encyclopedia of Type Strains, Phase IV (KMG-IV): sequencing the most valuable type-strain genomes for metagenomic binning, comparative biology and taxonomic classification.</title>
        <authorList>
            <person name="Goeker M."/>
        </authorList>
    </citation>
    <scope>NUCLEOTIDE SEQUENCE [LARGE SCALE GENOMIC DNA]</scope>
    <source>
        <strain evidence="3 4">DSM 105481</strain>
    </source>
</reference>
<dbReference type="CDD" id="cd03392">
    <property type="entry name" value="PAP2_like_2"/>
    <property type="match status" value="1"/>
</dbReference>
<comment type="caution">
    <text evidence="3">The sequence shown here is derived from an EMBL/GenBank/DDBJ whole genome shotgun (WGS) entry which is preliminary data.</text>
</comment>
<dbReference type="EC" id="3.6.1.27" evidence="3"/>
<dbReference type="InterPro" id="IPR000326">
    <property type="entry name" value="PAP2/HPO"/>
</dbReference>
<dbReference type="InterPro" id="IPR036938">
    <property type="entry name" value="PAP2/HPO_sf"/>
</dbReference>
<proteinExistence type="predicted"/>
<dbReference type="PANTHER" id="PTHR14969:SF13">
    <property type="entry name" value="AT30094P"/>
    <property type="match status" value="1"/>
</dbReference>
<gene>
    <name evidence="3" type="ORF">HNP81_001457</name>
</gene>
<organism evidence="3 4">
    <name type="scientific">Peribacillus huizhouensis</name>
    <dbReference type="NCBI Taxonomy" id="1501239"/>
    <lineage>
        <taxon>Bacteria</taxon>
        <taxon>Bacillati</taxon>
        <taxon>Bacillota</taxon>
        <taxon>Bacilli</taxon>
        <taxon>Bacillales</taxon>
        <taxon>Bacillaceae</taxon>
        <taxon>Peribacillus</taxon>
    </lineage>
</organism>
<dbReference type="EMBL" id="JACJHX010000003">
    <property type="protein sequence ID" value="MBA9026172.1"/>
    <property type="molecule type" value="Genomic_DNA"/>
</dbReference>
<dbReference type="RefSeq" id="WP_182502085.1">
    <property type="nucleotide sequence ID" value="NZ_JACJHX010000003.1"/>
</dbReference>
<dbReference type="PANTHER" id="PTHR14969">
    <property type="entry name" value="SPHINGOSINE-1-PHOSPHATE PHOSPHOHYDROLASE"/>
    <property type="match status" value="1"/>
</dbReference>
<keyword evidence="1" id="KW-0812">Transmembrane</keyword>